<evidence type="ECO:0000313" key="2">
    <source>
        <dbReference type="EMBL" id="CAF2088083.1"/>
    </source>
</evidence>
<proteinExistence type="predicted"/>
<evidence type="ECO:0008006" key="5">
    <source>
        <dbReference type="Google" id="ProtNLM"/>
    </source>
</evidence>
<evidence type="ECO:0000313" key="4">
    <source>
        <dbReference type="Proteomes" id="UP000663866"/>
    </source>
</evidence>
<reference evidence="3" key="1">
    <citation type="submission" date="2021-02" db="EMBL/GenBank/DDBJ databases">
        <authorList>
            <person name="Nowell W R."/>
        </authorList>
    </citation>
    <scope>NUCLEOTIDE SEQUENCE</scope>
</reference>
<organism evidence="3 4">
    <name type="scientific">Rotaria magnacalcarata</name>
    <dbReference type="NCBI Taxonomy" id="392030"/>
    <lineage>
        <taxon>Eukaryota</taxon>
        <taxon>Metazoa</taxon>
        <taxon>Spiralia</taxon>
        <taxon>Gnathifera</taxon>
        <taxon>Rotifera</taxon>
        <taxon>Eurotatoria</taxon>
        <taxon>Bdelloidea</taxon>
        <taxon>Philodinida</taxon>
        <taxon>Philodinidae</taxon>
        <taxon>Rotaria</taxon>
    </lineage>
</organism>
<accession>A0A820PIX9</accession>
<gene>
    <name evidence="3" type="ORF">OVN521_LOCUS35232</name>
    <name evidence="2" type="ORF">WKI299_LOCUS17615</name>
</gene>
<keyword evidence="1" id="KW-0732">Signal</keyword>
<comment type="caution">
    <text evidence="3">The sequence shown here is derived from an EMBL/GenBank/DDBJ whole genome shotgun (WGS) entry which is preliminary data.</text>
</comment>
<dbReference type="Proteomes" id="UP000663856">
    <property type="component" value="Unassembled WGS sequence"/>
</dbReference>
<feature type="signal peptide" evidence="1">
    <location>
        <begin position="1"/>
        <end position="21"/>
    </location>
</feature>
<evidence type="ECO:0000256" key="1">
    <source>
        <dbReference type="SAM" id="SignalP"/>
    </source>
</evidence>
<evidence type="ECO:0000313" key="3">
    <source>
        <dbReference type="EMBL" id="CAF4407174.1"/>
    </source>
</evidence>
<protein>
    <recommendedName>
        <fullName evidence="5">SH3 domain-containing protein</fullName>
    </recommendedName>
</protein>
<sequence length="94" mass="10177">MNSIFVQSLLLLLIISATCQAGTVACYQSAILLKCPLKACAAIGNVRNDEVYPSDCFVIGKDPGLNSKYFRINLPAGRYGYVLSKYCSGNVDMC</sequence>
<name>A0A820PIX9_9BILA</name>
<dbReference type="Proteomes" id="UP000663866">
    <property type="component" value="Unassembled WGS sequence"/>
</dbReference>
<keyword evidence="4" id="KW-1185">Reference proteome</keyword>
<dbReference type="AlphaFoldDB" id="A0A820PIX9"/>
<dbReference type="EMBL" id="CAJOBG010041230">
    <property type="protein sequence ID" value="CAF4407174.1"/>
    <property type="molecule type" value="Genomic_DNA"/>
</dbReference>
<feature type="chain" id="PRO_5035694657" description="SH3 domain-containing protein" evidence="1">
    <location>
        <begin position="22"/>
        <end position="94"/>
    </location>
</feature>
<dbReference type="EMBL" id="CAJNRF010007051">
    <property type="protein sequence ID" value="CAF2088083.1"/>
    <property type="molecule type" value="Genomic_DNA"/>
</dbReference>